<dbReference type="Proteomes" id="UP000286908">
    <property type="component" value="Unassembled WGS sequence"/>
</dbReference>
<evidence type="ECO:0000313" key="1">
    <source>
        <dbReference type="EMBL" id="RUT64673.1"/>
    </source>
</evidence>
<geneLocation type="plasmid" evidence="1">
    <name>unnamed1</name>
</geneLocation>
<gene>
    <name evidence="1" type="ORF">CKG00_16055</name>
</gene>
<reference evidence="1 2" key="1">
    <citation type="submission" date="2017-08" db="EMBL/GenBank/DDBJ databases">
        <title>Draft genome sequence of pheromone producing symbiont Morganella morganii, of the female New Zealand grass grub Costelytra giveni.</title>
        <authorList>
            <person name="Laugraud A."/>
            <person name="Young S.D."/>
            <person name="Hurst M.H."/>
        </authorList>
    </citation>
    <scope>NUCLEOTIDE SEQUENCE [LARGE SCALE GENOMIC DNA]</scope>
    <source>
        <strain evidence="1 2">MMsCG</strain>
        <plasmid evidence="1">unnamed1</plasmid>
    </source>
</reference>
<comment type="caution">
    <text evidence="1">The sequence shown here is derived from an EMBL/GenBank/DDBJ whole genome shotgun (WGS) entry which is preliminary data.</text>
</comment>
<accession>A0A433ZRC6</accession>
<name>A0A433ZRC6_MORMO</name>
<proteinExistence type="predicted"/>
<dbReference type="EMBL" id="NRQY01000002">
    <property type="protein sequence ID" value="RUT64673.1"/>
    <property type="molecule type" value="Genomic_DNA"/>
</dbReference>
<protein>
    <submittedName>
        <fullName evidence="1">Uncharacterized protein</fullName>
    </submittedName>
</protein>
<dbReference type="AlphaFoldDB" id="A0A433ZRC6"/>
<sequence length="66" mass="7455">MRVFVSAMTGIMKNLQNIRVFCIFYQNLITSGAKWPVFRYNLTCGYLHRTGSPSFAAFLHPGNPGI</sequence>
<evidence type="ECO:0000313" key="2">
    <source>
        <dbReference type="Proteomes" id="UP000286908"/>
    </source>
</evidence>
<organism evidence="1 2">
    <name type="scientific">Morganella morganii</name>
    <name type="common">Proteus morganii</name>
    <dbReference type="NCBI Taxonomy" id="582"/>
    <lineage>
        <taxon>Bacteria</taxon>
        <taxon>Pseudomonadati</taxon>
        <taxon>Pseudomonadota</taxon>
        <taxon>Gammaproteobacteria</taxon>
        <taxon>Enterobacterales</taxon>
        <taxon>Morganellaceae</taxon>
        <taxon>Morganella</taxon>
    </lineage>
</organism>
<keyword evidence="1" id="KW-0614">Plasmid</keyword>